<keyword evidence="6" id="KW-0479">Metal-binding</keyword>
<evidence type="ECO:0000256" key="14">
    <source>
        <dbReference type="HAMAP-Rule" id="MF_00138"/>
    </source>
</evidence>
<feature type="domain" description="ATP-grasp" evidence="16">
    <location>
        <begin position="107"/>
        <end position="315"/>
    </location>
</feature>
<evidence type="ECO:0000256" key="6">
    <source>
        <dbReference type="ARBA" id="ARBA00022723"/>
    </source>
</evidence>
<dbReference type="AlphaFoldDB" id="A0A7V2ZJG2"/>
<dbReference type="InterPro" id="IPR013815">
    <property type="entry name" value="ATP_grasp_subdomain_1"/>
</dbReference>
<dbReference type="GO" id="GO:0009113">
    <property type="term" value="P:purine nucleobase biosynthetic process"/>
    <property type="evidence" value="ECO:0007669"/>
    <property type="project" value="InterPro"/>
</dbReference>
<dbReference type="Pfam" id="PF02844">
    <property type="entry name" value="GARS_N"/>
    <property type="match status" value="1"/>
</dbReference>
<dbReference type="InterPro" id="IPR020561">
    <property type="entry name" value="PRibGlycinamid_synth_ATP-grasp"/>
</dbReference>
<dbReference type="PROSITE" id="PS00184">
    <property type="entry name" value="GARS"/>
    <property type="match status" value="1"/>
</dbReference>
<evidence type="ECO:0000256" key="15">
    <source>
        <dbReference type="PROSITE-ProRule" id="PRU00409"/>
    </source>
</evidence>
<evidence type="ECO:0000313" key="17">
    <source>
        <dbReference type="EMBL" id="HFI91091.1"/>
    </source>
</evidence>
<dbReference type="Gene3D" id="3.90.600.10">
    <property type="entry name" value="Phosphoribosylglycinamide synthetase, C-terminal domain"/>
    <property type="match status" value="1"/>
</dbReference>
<comment type="cofactor">
    <cofactor evidence="1">
        <name>Mn(2+)</name>
        <dbReference type="ChEBI" id="CHEBI:29035"/>
    </cofactor>
</comment>
<dbReference type="SUPFAM" id="SSF51246">
    <property type="entry name" value="Rudiment single hybrid motif"/>
    <property type="match status" value="1"/>
</dbReference>
<evidence type="ECO:0000256" key="4">
    <source>
        <dbReference type="ARBA" id="ARBA00013255"/>
    </source>
</evidence>
<comment type="caution">
    <text evidence="17">The sequence shown here is derived from an EMBL/GenBank/DDBJ whole genome shotgun (WGS) entry which is preliminary data.</text>
</comment>
<dbReference type="FunFam" id="3.30.470.20:FF:000018">
    <property type="entry name" value="Trifunctional purine biosynthetic protein adenosine-3"/>
    <property type="match status" value="1"/>
</dbReference>
<evidence type="ECO:0000256" key="12">
    <source>
        <dbReference type="ARBA" id="ARBA00042242"/>
    </source>
</evidence>
<accession>A0A7V2ZJG2</accession>
<evidence type="ECO:0000259" key="16">
    <source>
        <dbReference type="PROSITE" id="PS50975"/>
    </source>
</evidence>
<dbReference type="InterPro" id="IPR020559">
    <property type="entry name" value="PRibGlycinamide_synth_CS"/>
</dbReference>
<dbReference type="InterPro" id="IPR016185">
    <property type="entry name" value="PreATP-grasp_dom_sf"/>
</dbReference>
<evidence type="ECO:0000256" key="2">
    <source>
        <dbReference type="ARBA" id="ARBA00001946"/>
    </source>
</evidence>
<dbReference type="NCBIfam" id="TIGR00877">
    <property type="entry name" value="purD"/>
    <property type="match status" value="1"/>
</dbReference>
<dbReference type="Gene3D" id="3.30.1490.20">
    <property type="entry name" value="ATP-grasp fold, A domain"/>
    <property type="match status" value="1"/>
</dbReference>
<protein>
    <recommendedName>
        <fullName evidence="4 14">Phosphoribosylamine--glycine ligase</fullName>
        <ecNumber evidence="4 14">6.3.4.13</ecNumber>
    </recommendedName>
    <alternativeName>
        <fullName evidence="14">GARS</fullName>
    </alternativeName>
    <alternativeName>
        <fullName evidence="12 14">Glycinamide ribonucleotide synthetase</fullName>
    </alternativeName>
    <alternativeName>
        <fullName evidence="13 14">Phosphoribosylglycinamide synthetase</fullName>
    </alternativeName>
</protein>
<comment type="pathway">
    <text evidence="3 14">Purine metabolism; IMP biosynthesis via de novo pathway; N(1)-(5-phospho-D-ribosyl)glycinamide from 5-phospho-alpha-D-ribose 1-diphosphate: step 2/2.</text>
</comment>
<keyword evidence="9 15" id="KW-0067">ATP-binding</keyword>
<dbReference type="InterPro" id="IPR011761">
    <property type="entry name" value="ATP-grasp"/>
</dbReference>
<evidence type="ECO:0000256" key="1">
    <source>
        <dbReference type="ARBA" id="ARBA00001936"/>
    </source>
</evidence>
<comment type="cofactor">
    <cofactor evidence="2">
        <name>Mg(2+)</name>
        <dbReference type="ChEBI" id="CHEBI:18420"/>
    </cofactor>
</comment>
<name>A0A7V2ZJG2_9BACT</name>
<dbReference type="SUPFAM" id="SSF52440">
    <property type="entry name" value="PreATP-grasp domain"/>
    <property type="match status" value="1"/>
</dbReference>
<evidence type="ECO:0000256" key="3">
    <source>
        <dbReference type="ARBA" id="ARBA00005174"/>
    </source>
</evidence>
<dbReference type="InterPro" id="IPR011054">
    <property type="entry name" value="Rudment_hybrid_motif"/>
</dbReference>
<dbReference type="GO" id="GO:0004637">
    <property type="term" value="F:phosphoribosylamine-glycine ligase activity"/>
    <property type="evidence" value="ECO:0007669"/>
    <property type="project" value="UniProtKB-UniRule"/>
</dbReference>
<reference evidence="17" key="1">
    <citation type="journal article" date="2020" name="mSystems">
        <title>Genome- and Community-Level Interaction Insights into Carbon Utilization and Element Cycling Functions of Hydrothermarchaeota in Hydrothermal Sediment.</title>
        <authorList>
            <person name="Zhou Z."/>
            <person name="Liu Y."/>
            <person name="Xu W."/>
            <person name="Pan J."/>
            <person name="Luo Z.H."/>
            <person name="Li M."/>
        </authorList>
    </citation>
    <scope>NUCLEOTIDE SEQUENCE [LARGE SCALE GENOMIC DNA]</scope>
    <source>
        <strain evidence="17">SpSt-479</strain>
    </source>
</reference>
<dbReference type="RefSeq" id="WP_304142786.1">
    <property type="nucleotide sequence ID" value="NZ_JAOAIE010000014.1"/>
</dbReference>
<dbReference type="UniPathway" id="UPA00074">
    <property type="reaction ID" value="UER00125"/>
</dbReference>
<evidence type="ECO:0000256" key="10">
    <source>
        <dbReference type="ARBA" id="ARBA00023211"/>
    </source>
</evidence>
<keyword evidence="8 14" id="KW-0658">Purine biosynthesis</keyword>
<dbReference type="EMBL" id="DSUJ01000008">
    <property type="protein sequence ID" value="HFI91091.1"/>
    <property type="molecule type" value="Genomic_DNA"/>
</dbReference>
<organism evidence="17">
    <name type="scientific">Ignavibacterium album</name>
    <dbReference type="NCBI Taxonomy" id="591197"/>
    <lineage>
        <taxon>Bacteria</taxon>
        <taxon>Pseudomonadati</taxon>
        <taxon>Ignavibacteriota</taxon>
        <taxon>Ignavibacteria</taxon>
        <taxon>Ignavibacteriales</taxon>
        <taxon>Ignavibacteriaceae</taxon>
        <taxon>Ignavibacterium</taxon>
    </lineage>
</organism>
<dbReference type="InterPro" id="IPR020560">
    <property type="entry name" value="PRibGlycinamide_synth_C-dom"/>
</dbReference>
<evidence type="ECO:0000256" key="8">
    <source>
        <dbReference type="ARBA" id="ARBA00022755"/>
    </source>
</evidence>
<dbReference type="GO" id="GO:0006189">
    <property type="term" value="P:'de novo' IMP biosynthetic process"/>
    <property type="evidence" value="ECO:0007669"/>
    <property type="project" value="UniProtKB-UniRule"/>
</dbReference>
<dbReference type="PANTHER" id="PTHR43472:SF1">
    <property type="entry name" value="PHOSPHORIBOSYLAMINE--GLYCINE LIGASE, CHLOROPLASTIC"/>
    <property type="match status" value="1"/>
</dbReference>
<keyword evidence="5 14" id="KW-0436">Ligase</keyword>
<dbReference type="SUPFAM" id="SSF56059">
    <property type="entry name" value="Glutathione synthetase ATP-binding domain-like"/>
    <property type="match status" value="1"/>
</dbReference>
<evidence type="ECO:0000256" key="9">
    <source>
        <dbReference type="ARBA" id="ARBA00022840"/>
    </source>
</evidence>
<dbReference type="SMART" id="SM01209">
    <property type="entry name" value="GARS_A"/>
    <property type="match status" value="1"/>
</dbReference>
<keyword evidence="10" id="KW-0464">Manganese</keyword>
<dbReference type="GO" id="GO:0005524">
    <property type="term" value="F:ATP binding"/>
    <property type="evidence" value="ECO:0007669"/>
    <property type="project" value="UniProtKB-UniRule"/>
</dbReference>
<comment type="similarity">
    <text evidence="11 14">Belongs to the GARS family.</text>
</comment>
<evidence type="ECO:0000256" key="7">
    <source>
        <dbReference type="ARBA" id="ARBA00022741"/>
    </source>
</evidence>
<dbReference type="PROSITE" id="PS50975">
    <property type="entry name" value="ATP_GRASP"/>
    <property type="match status" value="1"/>
</dbReference>
<dbReference type="SMART" id="SM01210">
    <property type="entry name" value="GARS_C"/>
    <property type="match status" value="1"/>
</dbReference>
<evidence type="ECO:0000256" key="5">
    <source>
        <dbReference type="ARBA" id="ARBA00022598"/>
    </source>
</evidence>
<dbReference type="Pfam" id="PF02843">
    <property type="entry name" value="GARS_C"/>
    <property type="match status" value="1"/>
</dbReference>
<dbReference type="Gene3D" id="3.40.50.20">
    <property type="match status" value="1"/>
</dbReference>
<comment type="catalytic activity">
    <reaction evidence="14">
        <text>5-phospho-beta-D-ribosylamine + glycine + ATP = N(1)-(5-phospho-beta-D-ribosyl)glycinamide + ADP + phosphate + H(+)</text>
        <dbReference type="Rhea" id="RHEA:17453"/>
        <dbReference type="ChEBI" id="CHEBI:15378"/>
        <dbReference type="ChEBI" id="CHEBI:30616"/>
        <dbReference type="ChEBI" id="CHEBI:43474"/>
        <dbReference type="ChEBI" id="CHEBI:57305"/>
        <dbReference type="ChEBI" id="CHEBI:58681"/>
        <dbReference type="ChEBI" id="CHEBI:143788"/>
        <dbReference type="ChEBI" id="CHEBI:456216"/>
        <dbReference type="EC" id="6.3.4.13"/>
    </reaction>
</comment>
<dbReference type="PANTHER" id="PTHR43472">
    <property type="entry name" value="PHOSPHORIBOSYLAMINE--GLYCINE LIGASE"/>
    <property type="match status" value="1"/>
</dbReference>
<proteinExistence type="inferred from homology"/>
<keyword evidence="7 15" id="KW-0547">Nucleotide-binding</keyword>
<dbReference type="InterPro" id="IPR037123">
    <property type="entry name" value="PRibGlycinamide_synth_C_sf"/>
</dbReference>
<evidence type="ECO:0000256" key="13">
    <source>
        <dbReference type="ARBA" id="ARBA00042864"/>
    </source>
</evidence>
<evidence type="ECO:0000256" key="11">
    <source>
        <dbReference type="ARBA" id="ARBA00038345"/>
    </source>
</evidence>
<dbReference type="GO" id="GO:0046872">
    <property type="term" value="F:metal ion binding"/>
    <property type="evidence" value="ECO:0007669"/>
    <property type="project" value="UniProtKB-KW"/>
</dbReference>
<dbReference type="Pfam" id="PF01071">
    <property type="entry name" value="GARS_A"/>
    <property type="match status" value="1"/>
</dbReference>
<dbReference type="InterPro" id="IPR000115">
    <property type="entry name" value="PRibGlycinamide_synth"/>
</dbReference>
<dbReference type="HAMAP" id="MF_00138">
    <property type="entry name" value="GARS"/>
    <property type="match status" value="1"/>
</dbReference>
<dbReference type="InterPro" id="IPR020562">
    <property type="entry name" value="PRibGlycinamide_synth_N"/>
</dbReference>
<dbReference type="Gene3D" id="3.30.470.20">
    <property type="entry name" value="ATP-grasp fold, B domain"/>
    <property type="match status" value="1"/>
</dbReference>
<gene>
    <name evidence="14 17" type="primary">purD</name>
    <name evidence="17" type="ORF">ENS31_06095</name>
</gene>
<sequence length="426" mass="46574">MNVLIIGSGGREHALAVAISKSNRLNKLFCLPGNPGTRTIAENIEINLNDFDKVLTFCQALKIDLVVIGPEQPLVEGLSDYLRNKNIVVFGPSSLAAQIESSKSFAKALMLKAGVPTAAYKEFDASEILNAIEFLKDTKYPVVIKADGLASGKGVFISENIEEAKKIINHLAVDKIFGTAGNKFLIEEFLVGEEASIFAITDGEDFVTLPAAQDHKRIGDNDTGKNTGGMGAYAPTPLITDKLEQKINQEIFLPIIRQLKSEGRPFVGCLYAGLMITSEGPKVVEFNCRFGDPETQVVLPLLEGDLLKLLHSAAIGNIDKTAVRYSNGCAVCVIVASEGYPDKFEKGFEIFGLDIDDPEIIVYHAGTIERNGRIFSNGGRVLGITSVLKNNDLKKAQIKAYETVRKIKFKNMYYRKDIASKAFKYI</sequence>
<dbReference type="EC" id="6.3.4.13" evidence="4 14"/>